<dbReference type="Ensembl" id="ENSMMMT00000020316.1">
    <property type="protein sequence ID" value="ENSMMMP00000017860.1"/>
    <property type="gene ID" value="ENSMMMG00000015854.1"/>
</dbReference>
<accession>A0A8C5ZQT7</accession>
<evidence type="ECO:0000313" key="3">
    <source>
        <dbReference type="Proteomes" id="UP000694407"/>
    </source>
</evidence>
<dbReference type="Proteomes" id="UP000694407">
    <property type="component" value="Unplaced"/>
</dbReference>
<keyword evidence="3" id="KW-1185">Reference proteome</keyword>
<reference evidence="2" key="2">
    <citation type="submission" date="2025-09" db="UniProtKB">
        <authorList>
            <consortium name="Ensembl"/>
        </authorList>
    </citation>
    <scope>IDENTIFICATION</scope>
</reference>
<evidence type="ECO:0000256" key="1">
    <source>
        <dbReference type="SAM" id="MobiDB-lite"/>
    </source>
</evidence>
<evidence type="ECO:0000313" key="2">
    <source>
        <dbReference type="Ensembl" id="ENSMMMP00000017860.1"/>
    </source>
</evidence>
<evidence type="ECO:0008006" key="4">
    <source>
        <dbReference type="Google" id="ProtNLM"/>
    </source>
</evidence>
<protein>
    <recommendedName>
        <fullName evidence="4">Sulfotransferase</fullName>
    </recommendedName>
</protein>
<name>A0A8C5ZQT7_MARMA</name>
<dbReference type="GeneTree" id="ENSGT00860000136008"/>
<sequence>MLCRGAHRSPASMYHSHHDLSGTQSQGHTCVDGPAPEQTGILVDVPAMFCSMLPWDLEDHLLLNNTHTNTQRLSPQVWEKADFPFSPHLVWVDQRGSDGLWYQQLSKNTAVHIIDMLGPTESSPPQH</sequence>
<feature type="region of interest" description="Disordered" evidence="1">
    <location>
        <begin position="1"/>
        <end position="33"/>
    </location>
</feature>
<reference evidence="2" key="1">
    <citation type="submission" date="2025-08" db="UniProtKB">
        <authorList>
            <consortium name="Ensembl"/>
        </authorList>
    </citation>
    <scope>IDENTIFICATION</scope>
</reference>
<proteinExistence type="predicted"/>
<dbReference type="AlphaFoldDB" id="A0A8C5ZQT7"/>
<organism evidence="2 3">
    <name type="scientific">Marmota marmota marmota</name>
    <name type="common">Alpine marmot</name>
    <dbReference type="NCBI Taxonomy" id="9994"/>
    <lineage>
        <taxon>Eukaryota</taxon>
        <taxon>Metazoa</taxon>
        <taxon>Chordata</taxon>
        <taxon>Craniata</taxon>
        <taxon>Vertebrata</taxon>
        <taxon>Euteleostomi</taxon>
        <taxon>Mammalia</taxon>
        <taxon>Eutheria</taxon>
        <taxon>Euarchontoglires</taxon>
        <taxon>Glires</taxon>
        <taxon>Rodentia</taxon>
        <taxon>Sciuromorpha</taxon>
        <taxon>Sciuridae</taxon>
        <taxon>Xerinae</taxon>
        <taxon>Marmotini</taxon>
        <taxon>Marmota</taxon>
    </lineage>
</organism>